<evidence type="ECO:0000313" key="2">
    <source>
        <dbReference type="EMBL" id="UYQ94783.1"/>
    </source>
</evidence>
<proteinExistence type="predicted"/>
<dbReference type="RefSeq" id="WP_264282621.1">
    <property type="nucleotide sequence ID" value="NZ_CP107006.1"/>
</dbReference>
<feature type="chain" id="PRO_5047194432" description="DUF1795 domain-containing protein" evidence="1">
    <location>
        <begin position="19"/>
        <end position="325"/>
    </location>
</feature>
<keyword evidence="3" id="KW-1185">Reference proteome</keyword>
<evidence type="ECO:0008006" key="4">
    <source>
        <dbReference type="Google" id="ProtNLM"/>
    </source>
</evidence>
<dbReference type="Gene3D" id="3.40.1000.10">
    <property type="entry name" value="Mog1/PsbP, alpha/beta/alpha sandwich"/>
    <property type="match status" value="1"/>
</dbReference>
<protein>
    <recommendedName>
        <fullName evidence="4">DUF1795 domain-containing protein</fullName>
    </recommendedName>
</protein>
<keyword evidence="1" id="KW-0732">Signal</keyword>
<gene>
    <name evidence="2" type="ORF">MKQ68_06720</name>
</gene>
<evidence type="ECO:0000256" key="1">
    <source>
        <dbReference type="SAM" id="SignalP"/>
    </source>
</evidence>
<name>A0ABY6J596_9BACT</name>
<evidence type="ECO:0000313" key="3">
    <source>
        <dbReference type="Proteomes" id="UP001162741"/>
    </source>
</evidence>
<dbReference type="EMBL" id="CP107006">
    <property type="protein sequence ID" value="UYQ94783.1"/>
    <property type="molecule type" value="Genomic_DNA"/>
</dbReference>
<reference evidence="2" key="1">
    <citation type="submission" date="2022-10" db="EMBL/GenBank/DDBJ databases">
        <title>Chitinophaga sp. nov., isolated from soil.</title>
        <authorList>
            <person name="Jeon C.O."/>
        </authorList>
    </citation>
    <scope>NUCLEOTIDE SEQUENCE</scope>
    <source>
        <strain evidence="2">R8</strain>
    </source>
</reference>
<sequence length="325" mass="36395">MKRLFIIIYLLQAVVTQAQELIIVKDTTDNFSIGLPTGWQFQREPAKGKFFAWQTDTAQPRFSGRCNLSINYVPFPNPTMEQVVTEVVNSIPGRKNGKLVDSGSVFMYGQHMVWLDVTSNNHVTDTPMLSTTYLSTDDNGCYILVGAAPQSYGASSTALFHTIAESFRHGDAVKEERLHLTFPATVNLRQQSYMENTEILRTRWLPNGQTIDNWQLAINVLAWKNSQVDSVEQAIATLNGSVLLQQPSAKFTVLEKSNTPGNIWALLQLENVKPSDGRQIAEVYYIVQGKTNFHVASASLPHKTLPAAFVKEWTTIFKQGQLVLE</sequence>
<organism evidence="2 3">
    <name type="scientific">Chitinophaga horti</name>
    <dbReference type="NCBI Taxonomy" id="2920382"/>
    <lineage>
        <taxon>Bacteria</taxon>
        <taxon>Pseudomonadati</taxon>
        <taxon>Bacteroidota</taxon>
        <taxon>Chitinophagia</taxon>
        <taxon>Chitinophagales</taxon>
        <taxon>Chitinophagaceae</taxon>
        <taxon>Chitinophaga</taxon>
    </lineage>
</organism>
<feature type="signal peptide" evidence="1">
    <location>
        <begin position="1"/>
        <end position="18"/>
    </location>
</feature>
<dbReference type="Proteomes" id="UP001162741">
    <property type="component" value="Chromosome"/>
</dbReference>
<accession>A0ABY6J596</accession>